<dbReference type="Proteomes" id="UP000245626">
    <property type="component" value="Unassembled WGS sequence"/>
</dbReference>
<evidence type="ECO:0000313" key="2">
    <source>
        <dbReference type="Proteomes" id="UP000245626"/>
    </source>
</evidence>
<protein>
    <submittedName>
        <fullName evidence="1">Succinate-semialdehyde dehydrogenase</fullName>
    </submittedName>
</protein>
<keyword evidence="2" id="KW-1185">Reference proteome</keyword>
<reference evidence="1 2" key="1">
    <citation type="journal article" date="2018" name="Mol. Biol. Evol.">
        <title>Broad Genomic Sampling Reveals a Smut Pathogenic Ancestry of the Fungal Clade Ustilaginomycotina.</title>
        <authorList>
            <person name="Kijpornyongpan T."/>
            <person name="Mondo S.J."/>
            <person name="Barry K."/>
            <person name="Sandor L."/>
            <person name="Lee J."/>
            <person name="Lipzen A."/>
            <person name="Pangilinan J."/>
            <person name="LaButti K."/>
            <person name="Hainaut M."/>
            <person name="Henrissat B."/>
            <person name="Grigoriev I.V."/>
            <person name="Spatafora J.W."/>
            <person name="Aime M.C."/>
        </authorList>
    </citation>
    <scope>NUCLEOTIDE SEQUENCE [LARGE SCALE GENOMIC DNA]</scope>
    <source>
        <strain evidence="1 2">SA 807</strain>
    </source>
</reference>
<name>A0ACD0P1A7_9BASI</name>
<organism evidence="1 2">
    <name type="scientific">Violaceomyces palustris</name>
    <dbReference type="NCBI Taxonomy" id="1673888"/>
    <lineage>
        <taxon>Eukaryota</taxon>
        <taxon>Fungi</taxon>
        <taxon>Dikarya</taxon>
        <taxon>Basidiomycota</taxon>
        <taxon>Ustilaginomycotina</taxon>
        <taxon>Ustilaginomycetes</taxon>
        <taxon>Violaceomycetales</taxon>
        <taxon>Violaceomycetaceae</taxon>
        <taxon>Violaceomyces</taxon>
    </lineage>
</organism>
<sequence>MPSAPSVQEFAKSLGLKDPSLLHNQSLIGGKWVDAKSGRRFIVEDPSTGKLLCDAPEMDVEDADEAIAVALKAFDSFRKTTHRARARMLRKLNDLMIENREDIAKVIIAENGKPLWQSQELINVWRHTTACNLSFRDPSPFILPLTPQVAEGLAEVDYAATFIEWFSGEAERTYGATIPASNPANRIITIKQPIGVVAALCPWNLPIAMATRKVGAAIAAGCTTVVKPAGETPYSTLMLGELVSRAGIPDGVVNVLSSLETTPRLGEKFCVDPRVKKISLTGSTRVGKLLVKQSADTLKKLSLELGGNAPVIVYEDADLEKAAKGILVSKLRNGGQTCVSANRILVHRNIADALVKVMAGMIGSMVVGGGSDPKANIGPLISSRAVDKVKHHVEDAISGGAKVVWQYPSPLTGPQFSKGYFYPPTIVTGVNQSMQVWGEETFGPLAAITLFDSEQEAVKLANESKVGLGAYVFTKDMSKAMRTAEEIQTGMVGINTGMLSASESPFGGVNESGYGKEGSFMGIEEYLITKAITMDVS</sequence>
<evidence type="ECO:0000313" key="1">
    <source>
        <dbReference type="EMBL" id="PWN51801.1"/>
    </source>
</evidence>
<gene>
    <name evidence="1" type="ORF">IE53DRAFT_409905</name>
</gene>
<accession>A0ACD0P1A7</accession>
<dbReference type="EMBL" id="KZ819816">
    <property type="protein sequence ID" value="PWN51801.1"/>
    <property type="molecule type" value="Genomic_DNA"/>
</dbReference>
<proteinExistence type="predicted"/>